<dbReference type="Proteomes" id="UP001595692">
    <property type="component" value="Unassembled WGS sequence"/>
</dbReference>
<dbReference type="InterPro" id="IPR021306">
    <property type="entry name" value="DUF2878"/>
</dbReference>
<comment type="caution">
    <text evidence="2">The sequence shown here is derived from an EMBL/GenBank/DDBJ whole genome shotgun (WGS) entry which is preliminary data.</text>
</comment>
<evidence type="ECO:0000313" key="2">
    <source>
        <dbReference type="EMBL" id="MFC3914380.1"/>
    </source>
</evidence>
<proteinExistence type="predicted"/>
<organism evidence="2 3">
    <name type="scientific">Pseudaeromonas sharmana</name>
    <dbReference type="NCBI Taxonomy" id="328412"/>
    <lineage>
        <taxon>Bacteria</taxon>
        <taxon>Pseudomonadati</taxon>
        <taxon>Pseudomonadota</taxon>
        <taxon>Gammaproteobacteria</taxon>
        <taxon>Aeromonadales</taxon>
        <taxon>Aeromonadaceae</taxon>
        <taxon>Pseudaeromonas</taxon>
    </lineage>
</organism>
<dbReference type="Pfam" id="PF11086">
    <property type="entry name" value="DUF2878"/>
    <property type="match status" value="1"/>
</dbReference>
<accession>A0ABV8CQ93</accession>
<keyword evidence="1" id="KW-0812">Transmembrane</keyword>
<feature type="transmembrane region" description="Helical" evidence="1">
    <location>
        <begin position="141"/>
        <end position="164"/>
    </location>
</feature>
<feature type="transmembrane region" description="Helical" evidence="1">
    <location>
        <begin position="13"/>
        <end position="37"/>
    </location>
</feature>
<sequence>MGGRLALLAGFDLFWLLAVVRGDTWWPLLLLMLLPFWFHPAGSCRRRGYWLGLAIAGGLLDSLLIWLGVFQFPSSTLWVPPWLWLLWLGFVIVLDLGLGPWLVPRLLSGRGWQLALLGAISGPVAYLSAAGLQAVTLPLGVWQTGILLALIWMVCLPVLVWVLARIGDETHGCVVSAPLTDFGRRVLLRCVNSKRRPRS</sequence>
<keyword evidence="1" id="KW-1133">Transmembrane helix</keyword>
<feature type="transmembrane region" description="Helical" evidence="1">
    <location>
        <begin position="49"/>
        <end position="70"/>
    </location>
</feature>
<feature type="transmembrane region" description="Helical" evidence="1">
    <location>
        <begin position="82"/>
        <end position="102"/>
    </location>
</feature>
<keyword evidence="1" id="KW-0472">Membrane</keyword>
<reference evidence="3" key="1">
    <citation type="journal article" date="2019" name="Int. J. Syst. Evol. Microbiol.">
        <title>The Global Catalogue of Microorganisms (GCM) 10K type strain sequencing project: providing services to taxonomists for standard genome sequencing and annotation.</title>
        <authorList>
            <consortium name="The Broad Institute Genomics Platform"/>
            <consortium name="The Broad Institute Genome Sequencing Center for Infectious Disease"/>
            <person name="Wu L."/>
            <person name="Ma J."/>
        </authorList>
    </citation>
    <scope>NUCLEOTIDE SEQUENCE [LARGE SCALE GENOMIC DNA]</scope>
    <source>
        <strain evidence="3">CCUG 54939</strain>
    </source>
</reference>
<evidence type="ECO:0000313" key="3">
    <source>
        <dbReference type="Proteomes" id="UP001595692"/>
    </source>
</evidence>
<protein>
    <submittedName>
        <fullName evidence="2">DUF2878 domain-containing protein</fullName>
    </submittedName>
</protein>
<keyword evidence="3" id="KW-1185">Reference proteome</keyword>
<gene>
    <name evidence="2" type="ORF">ACFOSS_13020</name>
</gene>
<dbReference type="EMBL" id="JBHSAF010000014">
    <property type="protein sequence ID" value="MFC3914380.1"/>
    <property type="molecule type" value="Genomic_DNA"/>
</dbReference>
<evidence type="ECO:0000256" key="1">
    <source>
        <dbReference type="SAM" id="Phobius"/>
    </source>
</evidence>
<name>A0ABV8CQ93_9GAMM</name>
<feature type="transmembrane region" description="Helical" evidence="1">
    <location>
        <begin position="114"/>
        <end position="135"/>
    </location>
</feature>
<dbReference type="RefSeq" id="WP_377153190.1">
    <property type="nucleotide sequence ID" value="NZ_JBHSAF010000014.1"/>
</dbReference>